<evidence type="ECO:0000313" key="3">
    <source>
        <dbReference type="Proteomes" id="UP001595719"/>
    </source>
</evidence>
<reference evidence="3" key="1">
    <citation type="journal article" date="2019" name="Int. J. Syst. Evol. Microbiol.">
        <title>The Global Catalogue of Microorganisms (GCM) 10K type strain sequencing project: providing services to taxonomists for standard genome sequencing and annotation.</title>
        <authorList>
            <consortium name="The Broad Institute Genomics Platform"/>
            <consortium name="The Broad Institute Genome Sequencing Center for Infectious Disease"/>
            <person name="Wu L."/>
            <person name="Ma J."/>
        </authorList>
    </citation>
    <scope>NUCLEOTIDE SEQUENCE [LARGE SCALE GENOMIC DNA]</scope>
    <source>
        <strain evidence="3">CGMCC 1.15345</strain>
    </source>
</reference>
<dbReference type="RefSeq" id="WP_219071468.1">
    <property type="nucleotide sequence ID" value="NZ_JBHSCO010000003.1"/>
</dbReference>
<evidence type="ECO:0000259" key="1">
    <source>
        <dbReference type="Pfam" id="PF13676"/>
    </source>
</evidence>
<comment type="caution">
    <text evidence="2">The sequence shown here is derived from an EMBL/GenBank/DDBJ whole genome shotgun (WGS) entry which is preliminary data.</text>
</comment>
<sequence length="280" mass="32706">MSYQYDVTLSFAGEDREYVNKVAKTLQENNVKVFYDKFEEVDLWGKDLGLHFDYIYRKGAKYCVPFISQYYKKKIWANHEIKTAISRAIETNVEYILPARFDDTEIDGIRPTLGFIDLRNVTPEELAHLIIKKLEKEPTVPLQEKEQEDVEDVYLGIKMLANYGSYRGLALGINFVNKNKEHRYVNEPYFELSDEIEGFGTKTFFLIEKLQDVKFPIKLEYGQSFDVNYILKSGTIKLWNKLPKDATVQSFITNSVGEKFKSNKHSIEEIIRIFNELGID</sequence>
<protein>
    <submittedName>
        <fullName evidence="2">Toll/interleukin-1 receptor domain-containing protein</fullName>
    </submittedName>
</protein>
<evidence type="ECO:0000313" key="2">
    <source>
        <dbReference type="EMBL" id="MFC4391304.1"/>
    </source>
</evidence>
<proteinExistence type="predicted"/>
<name>A0ABV8W3G3_9FLAO</name>
<dbReference type="EMBL" id="JBHSCO010000003">
    <property type="protein sequence ID" value="MFC4391304.1"/>
    <property type="molecule type" value="Genomic_DNA"/>
</dbReference>
<keyword evidence="3" id="KW-1185">Reference proteome</keyword>
<dbReference type="Pfam" id="PF13676">
    <property type="entry name" value="TIR_2"/>
    <property type="match status" value="1"/>
</dbReference>
<keyword evidence="2" id="KW-0675">Receptor</keyword>
<accession>A0ABV8W3G3</accession>
<gene>
    <name evidence="2" type="ORF">ACFOY0_09885</name>
</gene>
<dbReference type="InterPro" id="IPR000157">
    <property type="entry name" value="TIR_dom"/>
</dbReference>
<organism evidence="2 3">
    <name type="scientific">Flavobacterium quisquiliarum</name>
    <dbReference type="NCBI Taxonomy" id="1834436"/>
    <lineage>
        <taxon>Bacteria</taxon>
        <taxon>Pseudomonadati</taxon>
        <taxon>Bacteroidota</taxon>
        <taxon>Flavobacteriia</taxon>
        <taxon>Flavobacteriales</taxon>
        <taxon>Flavobacteriaceae</taxon>
        <taxon>Flavobacterium</taxon>
    </lineage>
</organism>
<feature type="domain" description="TIR" evidence="1">
    <location>
        <begin position="7"/>
        <end position="129"/>
    </location>
</feature>
<dbReference type="Proteomes" id="UP001595719">
    <property type="component" value="Unassembled WGS sequence"/>
</dbReference>